<evidence type="ECO:0000313" key="5">
    <source>
        <dbReference type="Proteomes" id="UP000583752"/>
    </source>
</evidence>
<dbReference type="PANTHER" id="PTHR45228">
    <property type="entry name" value="CYCLIC DI-GMP PHOSPHODIESTERASE TM_0186-RELATED"/>
    <property type="match status" value="1"/>
</dbReference>
<dbReference type="InterPro" id="IPR006675">
    <property type="entry name" value="HDIG_dom"/>
</dbReference>
<evidence type="ECO:0000256" key="1">
    <source>
        <dbReference type="SAM" id="MobiDB-lite"/>
    </source>
</evidence>
<dbReference type="Gene3D" id="1.10.3210.10">
    <property type="entry name" value="Hypothetical protein af1432"/>
    <property type="match status" value="1"/>
</dbReference>
<dbReference type="InterPro" id="IPR006674">
    <property type="entry name" value="HD_domain"/>
</dbReference>
<dbReference type="InterPro" id="IPR052020">
    <property type="entry name" value="Cyclic_di-GMP/3'3'-cGAMP_PDE"/>
</dbReference>
<feature type="region of interest" description="Disordered" evidence="1">
    <location>
        <begin position="63"/>
        <end position="83"/>
    </location>
</feature>
<gene>
    <name evidence="4" type="ORF">HHL21_17105</name>
</gene>
<dbReference type="Proteomes" id="UP000583752">
    <property type="component" value="Unassembled WGS sequence"/>
</dbReference>
<dbReference type="SUPFAM" id="SSF109604">
    <property type="entry name" value="HD-domain/PDEase-like"/>
    <property type="match status" value="1"/>
</dbReference>
<dbReference type="PROSITE" id="PS51832">
    <property type="entry name" value="HD_GYP"/>
    <property type="match status" value="1"/>
</dbReference>
<dbReference type="InterPro" id="IPR003607">
    <property type="entry name" value="HD/PDEase_dom"/>
</dbReference>
<comment type="caution">
    <text evidence="4">The sequence shown here is derived from an EMBL/GenBank/DDBJ whole genome shotgun (WGS) entry which is preliminary data.</text>
</comment>
<dbReference type="Pfam" id="PF11871">
    <property type="entry name" value="DUF3391"/>
    <property type="match status" value="1"/>
</dbReference>
<reference evidence="4 5" key="1">
    <citation type="submission" date="2020-04" db="EMBL/GenBank/DDBJ databases">
        <title>Massilia sp. RP-1-19 isolated from soil.</title>
        <authorList>
            <person name="Dahal R.H."/>
        </authorList>
    </citation>
    <scope>NUCLEOTIDE SEQUENCE [LARGE SCALE GENOMIC DNA]</scope>
    <source>
        <strain evidence="4 5">RP-1-19</strain>
    </source>
</reference>
<dbReference type="PROSITE" id="PS51831">
    <property type="entry name" value="HD"/>
    <property type="match status" value="1"/>
</dbReference>
<dbReference type="AlphaFoldDB" id="A0A848HLJ0"/>
<dbReference type="RefSeq" id="WP_169468059.1">
    <property type="nucleotide sequence ID" value="NZ_JABBGG010000010.1"/>
</dbReference>
<proteinExistence type="predicted"/>
<organism evidence="4 5">
    <name type="scientific">Massilia polaris</name>
    <dbReference type="NCBI Taxonomy" id="2728846"/>
    <lineage>
        <taxon>Bacteria</taxon>
        <taxon>Pseudomonadati</taxon>
        <taxon>Pseudomonadota</taxon>
        <taxon>Betaproteobacteria</taxon>
        <taxon>Burkholderiales</taxon>
        <taxon>Oxalobacteraceae</taxon>
        <taxon>Telluria group</taxon>
        <taxon>Massilia</taxon>
    </lineage>
</organism>
<protein>
    <submittedName>
        <fullName evidence="4">DUF3391 domain-containing protein</fullName>
    </submittedName>
</protein>
<feature type="domain" description="HD" evidence="2">
    <location>
        <begin position="172"/>
        <end position="294"/>
    </location>
</feature>
<evidence type="ECO:0000259" key="3">
    <source>
        <dbReference type="PROSITE" id="PS51832"/>
    </source>
</evidence>
<dbReference type="InterPro" id="IPR037522">
    <property type="entry name" value="HD_GYP_dom"/>
</dbReference>
<sequence length="425" mass="47223">MLDNFEISVDRLEVGLYIHLDLKWFEHPFAFSHFKIKNEEQIRTIQGLGLARVRYDPALSDVAPRPPAAAQPARNEAPPAAPVEAAPLSPALQAKLALMERIKDQRAAAARIEDAFLNTARAIRDIEKNLFPQPQESMRKATALIGQIVDSILVAPEMAIHVMGDKMGGEEVYYHSMNVTMLSMIIARDIKLPQEVAAPLALSALFHDVGHKNIPDKILNKLDPLTQAERNFYELHTQYGVEIGERLHFAAPVVSVIRDHHEAFDGTGYPRKLKGEAIGVLARVIAIANCYDELCNPLNVAAALTPHEALSMMFTKLRSKFDPKLLQVFIRCLGVYPPGTIVQLSNGVIGMVATVNTTRPMKPVLVIYDEGVPREEAILVDMDREPDLNIVKSIRPAQVPREIYMYLSPRKRVSYYFDAGAGAPA</sequence>
<keyword evidence="5" id="KW-1185">Reference proteome</keyword>
<dbReference type="Pfam" id="PF13487">
    <property type="entry name" value="HD_5"/>
    <property type="match status" value="1"/>
</dbReference>
<dbReference type="EMBL" id="JABBGG010000010">
    <property type="protein sequence ID" value="NML62766.1"/>
    <property type="molecule type" value="Genomic_DNA"/>
</dbReference>
<evidence type="ECO:0000259" key="2">
    <source>
        <dbReference type="PROSITE" id="PS51831"/>
    </source>
</evidence>
<dbReference type="GO" id="GO:0008081">
    <property type="term" value="F:phosphoric diester hydrolase activity"/>
    <property type="evidence" value="ECO:0007669"/>
    <property type="project" value="UniProtKB-ARBA"/>
</dbReference>
<dbReference type="NCBIfam" id="TIGR00277">
    <property type="entry name" value="HDIG"/>
    <property type="match status" value="1"/>
</dbReference>
<dbReference type="CDD" id="cd00077">
    <property type="entry name" value="HDc"/>
    <property type="match status" value="1"/>
</dbReference>
<dbReference type="InterPro" id="IPR021812">
    <property type="entry name" value="DUF3391"/>
</dbReference>
<feature type="compositionally biased region" description="Low complexity" evidence="1">
    <location>
        <begin position="70"/>
        <end position="83"/>
    </location>
</feature>
<accession>A0A848HLJ0</accession>
<dbReference type="PANTHER" id="PTHR45228:SF4">
    <property type="entry name" value="LIPOPROTEIN"/>
    <property type="match status" value="1"/>
</dbReference>
<feature type="domain" description="HD-GYP" evidence="3">
    <location>
        <begin position="150"/>
        <end position="345"/>
    </location>
</feature>
<name>A0A848HLJ0_9BURK</name>
<evidence type="ECO:0000313" key="4">
    <source>
        <dbReference type="EMBL" id="NML62766.1"/>
    </source>
</evidence>